<evidence type="ECO:0000256" key="5">
    <source>
        <dbReference type="PIRNR" id="PIRNR026534"/>
    </source>
</evidence>
<dbReference type="Proteomes" id="UP000584867">
    <property type="component" value="Unassembled WGS sequence"/>
</dbReference>
<dbReference type="AlphaFoldDB" id="A0A7W7ZRW0"/>
<gene>
    <name evidence="10" type="ORF">HDF15_002977</name>
</gene>
<dbReference type="CDD" id="cd08998">
    <property type="entry name" value="GH43_Arb43a-like"/>
    <property type="match status" value="1"/>
</dbReference>
<dbReference type="EMBL" id="JACHIO010000011">
    <property type="protein sequence ID" value="MBB5064619.1"/>
    <property type="molecule type" value="Genomic_DNA"/>
</dbReference>
<keyword evidence="9" id="KW-0732">Signal</keyword>
<dbReference type="PANTHER" id="PTHR43301">
    <property type="entry name" value="ARABINAN ENDO-1,5-ALPHA-L-ARABINOSIDASE"/>
    <property type="match status" value="1"/>
</dbReference>
<feature type="active site" description="Proton acceptor" evidence="6">
    <location>
        <position position="44"/>
    </location>
</feature>
<dbReference type="Pfam" id="PF04616">
    <property type="entry name" value="Glyco_hydro_43"/>
    <property type="match status" value="1"/>
</dbReference>
<protein>
    <submittedName>
        <fullName evidence="10">Arabinan endo-1,5-alpha-L-arabinosidase</fullName>
        <ecNumber evidence="10">3.2.1.99</ecNumber>
    </submittedName>
</protein>
<feature type="signal peptide" evidence="9">
    <location>
        <begin position="1"/>
        <end position="23"/>
    </location>
</feature>
<keyword evidence="4 5" id="KW-0326">Glycosidase</keyword>
<comment type="caution">
    <text evidence="10">The sequence shown here is derived from an EMBL/GenBank/DDBJ whole genome shotgun (WGS) entry which is preliminary data.</text>
</comment>
<sequence>MNRILGTLIVFASASLALQGALAQEKGSAPQALTLSGEYAGTHDPSIAVDHGKYYVFATGAVRPPRVESAPPTPPVPGAARPSTAQLPQLAIRCSPDLKVWKRCGAIFPSIPTWIQQMSPETQELWAPDVSYFDGLYHLYYAFSAFGKNTSGIALATNETLDPSSPKYKWVDRGLVLRSLATDDFNAIDPNLILDSKGEAYLSFGSFWTGIKMRHLDRHTGLLSKTDEKLYSLASRRPGSLAQPRNPNLPPDTEAIEAPFVFQHGGYYYLFVSWDLCCRGLKSTYRTMVGRSTSVTGPYVDRDGKPMLEGGGSPLLQANGQWLGPGGESLLHLDHEDLIVFHAYSATDGHPALHISTLGWKDGWPEAALEGDSAK</sequence>
<evidence type="ECO:0000256" key="3">
    <source>
        <dbReference type="ARBA" id="ARBA00022801"/>
    </source>
</evidence>
<evidence type="ECO:0000313" key="11">
    <source>
        <dbReference type="Proteomes" id="UP000584867"/>
    </source>
</evidence>
<organism evidence="10 11">
    <name type="scientific">Granulicella mallensis</name>
    <dbReference type="NCBI Taxonomy" id="940614"/>
    <lineage>
        <taxon>Bacteria</taxon>
        <taxon>Pseudomonadati</taxon>
        <taxon>Acidobacteriota</taxon>
        <taxon>Terriglobia</taxon>
        <taxon>Terriglobales</taxon>
        <taxon>Acidobacteriaceae</taxon>
        <taxon>Granulicella</taxon>
    </lineage>
</organism>
<evidence type="ECO:0000256" key="8">
    <source>
        <dbReference type="PIRSR" id="PIRSR606710-2"/>
    </source>
</evidence>
<feature type="binding site" evidence="7">
    <location>
        <position position="147"/>
    </location>
    <ligand>
        <name>substrate</name>
    </ligand>
</feature>
<dbReference type="GO" id="GO:0031222">
    <property type="term" value="P:arabinan catabolic process"/>
    <property type="evidence" value="ECO:0007669"/>
    <property type="project" value="UniProtKB-UniPathway"/>
</dbReference>
<dbReference type="UniPathway" id="UPA00667"/>
<feature type="binding site" evidence="7">
    <location>
        <begin position="186"/>
        <end position="189"/>
    </location>
    <ligand>
        <name>substrate</name>
    </ligand>
</feature>
<dbReference type="Gene3D" id="2.115.10.20">
    <property type="entry name" value="Glycosyl hydrolase domain, family 43"/>
    <property type="match status" value="1"/>
</dbReference>
<evidence type="ECO:0000256" key="6">
    <source>
        <dbReference type="PIRSR" id="PIRSR026534-1"/>
    </source>
</evidence>
<dbReference type="SUPFAM" id="SSF75005">
    <property type="entry name" value="Arabinanase/levansucrase/invertase"/>
    <property type="match status" value="1"/>
</dbReference>
<evidence type="ECO:0000256" key="1">
    <source>
        <dbReference type="ARBA" id="ARBA00004834"/>
    </source>
</evidence>
<accession>A0A7W7ZRW0</accession>
<dbReference type="EC" id="3.2.1.99" evidence="10"/>
<evidence type="ECO:0000256" key="9">
    <source>
        <dbReference type="SAM" id="SignalP"/>
    </source>
</evidence>
<evidence type="ECO:0000313" key="10">
    <source>
        <dbReference type="EMBL" id="MBB5064619.1"/>
    </source>
</evidence>
<dbReference type="InterPro" id="IPR006710">
    <property type="entry name" value="Glyco_hydro_43"/>
</dbReference>
<dbReference type="InterPro" id="IPR050727">
    <property type="entry name" value="GH43_arabinanases"/>
</dbReference>
<feature type="binding site" evidence="7">
    <location>
        <position position="44"/>
    </location>
    <ligand>
        <name>substrate</name>
    </ligand>
</feature>
<dbReference type="GO" id="GO:0046558">
    <property type="term" value="F:arabinan endo-1,5-alpha-L-arabinosidase activity"/>
    <property type="evidence" value="ECO:0007669"/>
    <property type="project" value="UniProtKB-EC"/>
</dbReference>
<comment type="pathway">
    <text evidence="1 5">Glycan metabolism; L-arabinan degradation.</text>
</comment>
<feature type="chain" id="PRO_5031012007" evidence="9">
    <location>
        <begin position="24"/>
        <end position="375"/>
    </location>
</feature>
<evidence type="ECO:0000256" key="4">
    <source>
        <dbReference type="ARBA" id="ARBA00023295"/>
    </source>
</evidence>
<keyword evidence="3 5" id="KW-0378">Hydrolase</keyword>
<comment type="similarity">
    <text evidence="2 5">Belongs to the glycosyl hydrolase 43 family.</text>
</comment>
<evidence type="ECO:0000256" key="7">
    <source>
        <dbReference type="PIRSR" id="PIRSR026534-2"/>
    </source>
</evidence>
<dbReference type="PANTHER" id="PTHR43301:SF3">
    <property type="entry name" value="ARABINAN ENDO-1,5-ALPHA-L-ARABINOSIDASE A-RELATED"/>
    <property type="match status" value="1"/>
</dbReference>
<dbReference type="PIRSF" id="PIRSF026534">
    <property type="entry name" value="Endo_alpha-L-arabinosidase"/>
    <property type="match status" value="1"/>
</dbReference>
<dbReference type="RefSeq" id="WP_184256650.1">
    <property type="nucleotide sequence ID" value="NZ_JACHIO010000011.1"/>
</dbReference>
<proteinExistence type="inferred from homology"/>
<feature type="binding site" evidence="7">
    <location>
        <begin position="206"/>
        <end position="208"/>
    </location>
    <ligand>
        <name>substrate</name>
    </ligand>
</feature>
<feature type="active site" description="Proton donor" evidence="6">
    <location>
        <position position="257"/>
    </location>
</feature>
<name>A0A7W7ZRW0_9BACT</name>
<dbReference type="InterPro" id="IPR023296">
    <property type="entry name" value="Glyco_hydro_beta-prop_sf"/>
</dbReference>
<feature type="site" description="Important for catalytic activity, responsible for pKa modulation of the active site Glu and correct orientation of both the proton donor and substrate" evidence="8">
    <location>
        <position position="189"/>
    </location>
</feature>
<reference evidence="10 11" key="1">
    <citation type="submission" date="2020-08" db="EMBL/GenBank/DDBJ databases">
        <title>Genomic Encyclopedia of Type Strains, Phase IV (KMG-V): Genome sequencing to study the core and pangenomes of soil and plant-associated prokaryotes.</title>
        <authorList>
            <person name="Whitman W."/>
        </authorList>
    </citation>
    <scope>NUCLEOTIDE SEQUENCE [LARGE SCALE GENOMIC DNA]</scope>
    <source>
        <strain evidence="10 11">X5P3</strain>
    </source>
</reference>
<dbReference type="InterPro" id="IPR016840">
    <property type="entry name" value="Glyco_hydro_43_endo_a_Ara-ase"/>
</dbReference>
<evidence type="ECO:0000256" key="2">
    <source>
        <dbReference type="ARBA" id="ARBA00009865"/>
    </source>
</evidence>